<sequence length="83" mass="9385">MASTNFSAIQLSTILDSSSAPQLFRLSTILKLIRLSTILALVRLYFPAVLQRFCTTISDLNQFFLVEYNRPRSTVNKSKDSLV</sequence>
<dbReference type="EMBL" id="VDEP01000005">
    <property type="protein sequence ID" value="KAA1137862.1"/>
    <property type="molecule type" value="Genomic_DNA"/>
</dbReference>
<dbReference type="Proteomes" id="UP000325313">
    <property type="component" value="Unassembled WGS sequence"/>
</dbReference>
<gene>
    <name evidence="1" type="ORF">PGTUg99_026363</name>
</gene>
<organism evidence="1 2">
    <name type="scientific">Puccinia graminis f. sp. tritici</name>
    <dbReference type="NCBI Taxonomy" id="56615"/>
    <lineage>
        <taxon>Eukaryota</taxon>
        <taxon>Fungi</taxon>
        <taxon>Dikarya</taxon>
        <taxon>Basidiomycota</taxon>
        <taxon>Pucciniomycotina</taxon>
        <taxon>Pucciniomycetes</taxon>
        <taxon>Pucciniales</taxon>
        <taxon>Pucciniaceae</taxon>
        <taxon>Puccinia</taxon>
    </lineage>
</organism>
<protein>
    <submittedName>
        <fullName evidence="1">Uncharacterized protein</fullName>
    </submittedName>
</protein>
<name>A0A5B0SIZ2_PUCGR</name>
<accession>A0A5B0SIZ2</accession>
<evidence type="ECO:0000313" key="1">
    <source>
        <dbReference type="EMBL" id="KAA1137862.1"/>
    </source>
</evidence>
<comment type="caution">
    <text evidence="1">The sequence shown here is derived from an EMBL/GenBank/DDBJ whole genome shotgun (WGS) entry which is preliminary data.</text>
</comment>
<dbReference type="AlphaFoldDB" id="A0A5B0SIZ2"/>
<evidence type="ECO:0000313" key="2">
    <source>
        <dbReference type="Proteomes" id="UP000325313"/>
    </source>
</evidence>
<reference evidence="1 2" key="1">
    <citation type="submission" date="2019-05" db="EMBL/GenBank/DDBJ databases">
        <title>Emergence of the Ug99 lineage of the wheat stem rust pathogen through somatic hybridization.</title>
        <authorList>
            <person name="Li F."/>
            <person name="Upadhyaya N.M."/>
            <person name="Sperschneider J."/>
            <person name="Matny O."/>
            <person name="Nguyen-Phuc H."/>
            <person name="Mago R."/>
            <person name="Raley C."/>
            <person name="Miller M.E."/>
            <person name="Silverstein K.A.T."/>
            <person name="Henningsen E."/>
            <person name="Hirsch C.D."/>
            <person name="Visser B."/>
            <person name="Pretorius Z.A."/>
            <person name="Steffenson B.J."/>
            <person name="Schwessinger B."/>
            <person name="Dodds P.N."/>
            <person name="Figueroa M."/>
        </authorList>
    </citation>
    <scope>NUCLEOTIDE SEQUENCE [LARGE SCALE GENOMIC DNA]</scope>
    <source>
        <strain evidence="1 2">Ug99</strain>
    </source>
</reference>
<proteinExistence type="predicted"/>